<sequence>MTAASPRSAAAVLLRGDIPRQRVDAIVNAANSGLLGSSGVDGAIHAAGGPEILAACRALRADRCPRGLPVRQAVATTAGALDARGYAAFAAAVG</sequence>
<dbReference type="InterPro" id="IPR043472">
    <property type="entry name" value="Macro_dom-like"/>
</dbReference>
<dbReference type="AlphaFoldDB" id="A0A6G9XRK6"/>
<protein>
    <recommendedName>
        <fullName evidence="1">Macro domain-containing protein</fullName>
    </recommendedName>
</protein>
<dbReference type="Gene3D" id="3.40.220.10">
    <property type="entry name" value="Leucine Aminopeptidase, subunit E, domain 1"/>
    <property type="match status" value="1"/>
</dbReference>
<name>A0A6G9XRK6_NOCBR</name>
<dbReference type="InterPro" id="IPR002589">
    <property type="entry name" value="Macro_dom"/>
</dbReference>
<proteinExistence type="predicted"/>
<dbReference type="PROSITE" id="PS51154">
    <property type="entry name" value="MACRO"/>
    <property type="match status" value="1"/>
</dbReference>
<dbReference type="Pfam" id="PF01661">
    <property type="entry name" value="Macro"/>
    <property type="match status" value="1"/>
</dbReference>
<dbReference type="PANTHER" id="PTHR11106:SF27">
    <property type="entry name" value="MACRO DOMAIN-CONTAINING PROTEIN"/>
    <property type="match status" value="1"/>
</dbReference>
<dbReference type="SUPFAM" id="SSF52949">
    <property type="entry name" value="Macro domain-like"/>
    <property type="match status" value="1"/>
</dbReference>
<dbReference type="PANTHER" id="PTHR11106">
    <property type="entry name" value="GANGLIOSIDE INDUCED DIFFERENTIATION ASSOCIATED PROTEIN 2-RELATED"/>
    <property type="match status" value="1"/>
</dbReference>
<dbReference type="Proteomes" id="UP000501705">
    <property type="component" value="Chromosome"/>
</dbReference>
<evidence type="ECO:0000259" key="1">
    <source>
        <dbReference type="PROSITE" id="PS51154"/>
    </source>
</evidence>
<dbReference type="EMBL" id="CP046171">
    <property type="protein sequence ID" value="QIS03549.1"/>
    <property type="molecule type" value="Genomic_DNA"/>
</dbReference>
<evidence type="ECO:0000313" key="3">
    <source>
        <dbReference type="Proteomes" id="UP000501705"/>
    </source>
</evidence>
<reference evidence="2 3" key="1">
    <citation type="journal article" date="2019" name="ACS Chem. Biol.">
        <title>Identification and Mobilization of a Cryptic Antibiotic Biosynthesis Gene Locus from a Human-Pathogenic Nocardia Isolate.</title>
        <authorList>
            <person name="Herisse M."/>
            <person name="Ishida K."/>
            <person name="Porter J.L."/>
            <person name="Howden B."/>
            <person name="Hertweck C."/>
            <person name="Stinear T.P."/>
            <person name="Pidot S.J."/>
        </authorList>
    </citation>
    <scope>NUCLEOTIDE SEQUENCE [LARGE SCALE GENOMIC DNA]</scope>
    <source>
        <strain evidence="2 3">AUSMDU00024985</strain>
    </source>
</reference>
<evidence type="ECO:0000313" key="2">
    <source>
        <dbReference type="EMBL" id="QIS03549.1"/>
    </source>
</evidence>
<accession>A0A6G9XRK6</accession>
<gene>
    <name evidence="2" type="ORF">F5X71_15555</name>
</gene>
<feature type="domain" description="Macro" evidence="1">
    <location>
        <begin position="1"/>
        <end position="94"/>
    </location>
</feature>
<organism evidence="2 3">
    <name type="scientific">Nocardia brasiliensis</name>
    <dbReference type="NCBI Taxonomy" id="37326"/>
    <lineage>
        <taxon>Bacteria</taxon>
        <taxon>Bacillati</taxon>
        <taxon>Actinomycetota</taxon>
        <taxon>Actinomycetes</taxon>
        <taxon>Mycobacteriales</taxon>
        <taxon>Nocardiaceae</taxon>
        <taxon>Nocardia</taxon>
    </lineage>
</organism>